<name>A0A098VYT9_9MICR</name>
<reference evidence="2 3" key="1">
    <citation type="submission" date="2014-04" db="EMBL/GenBank/DDBJ databases">
        <title>A new species of microsporidia sheds light on the evolution of extreme parasitism.</title>
        <authorList>
            <person name="Haag K.L."/>
            <person name="James T.Y."/>
            <person name="Larsson R."/>
            <person name="Schaer T.M."/>
            <person name="Refardt D."/>
            <person name="Pombert J.-F."/>
            <person name="Ebert D."/>
        </authorList>
    </citation>
    <scope>NUCLEOTIDE SEQUENCE [LARGE SCALE GENOMIC DNA]</scope>
    <source>
        <strain evidence="2 3">UGP3</strain>
        <tissue evidence="2">Spores</tissue>
    </source>
</reference>
<gene>
    <name evidence="2" type="ORF">DI09_12p340</name>
</gene>
<dbReference type="HOGENOM" id="CLU_1928117_0_0_1"/>
<dbReference type="VEuPathDB" id="MicrosporidiaDB:DI09_12p340"/>
<evidence type="ECO:0000313" key="2">
    <source>
        <dbReference type="EMBL" id="KGG52866.1"/>
    </source>
</evidence>
<organism evidence="2 3">
    <name type="scientific">Mitosporidium daphniae</name>
    <dbReference type="NCBI Taxonomy" id="1485682"/>
    <lineage>
        <taxon>Eukaryota</taxon>
        <taxon>Fungi</taxon>
        <taxon>Fungi incertae sedis</taxon>
        <taxon>Microsporidia</taxon>
        <taxon>Mitosporidium</taxon>
    </lineage>
</organism>
<dbReference type="Proteomes" id="UP000029725">
    <property type="component" value="Unassembled WGS sequence"/>
</dbReference>
<evidence type="ECO:0000256" key="1">
    <source>
        <dbReference type="SAM" id="MobiDB-lite"/>
    </source>
</evidence>
<sequence length="131" mass="13498">MIQANAIIGERLAAAQNQASGPKALSQPAPMDSRRSASGPQPPATGASPAIGPVSSSSTAAGIGVANSLDSDSYFGSFLQKKGPKKPGILEAPPAVLKPTGSLSEREYIEIEVISEFSISYGHRTAPYFLL</sequence>
<dbReference type="EMBL" id="JMKJ01000033">
    <property type="protein sequence ID" value="KGG52866.1"/>
    <property type="molecule type" value="Genomic_DNA"/>
</dbReference>
<accession>A0A098VYT9</accession>
<dbReference type="AlphaFoldDB" id="A0A098VYT9"/>
<feature type="region of interest" description="Disordered" evidence="1">
    <location>
        <begin position="16"/>
        <end position="58"/>
    </location>
</feature>
<keyword evidence="3" id="KW-1185">Reference proteome</keyword>
<proteinExistence type="predicted"/>
<dbReference type="GeneID" id="25258264"/>
<comment type="caution">
    <text evidence="2">The sequence shown here is derived from an EMBL/GenBank/DDBJ whole genome shotgun (WGS) entry which is preliminary data.</text>
</comment>
<dbReference type="RefSeq" id="XP_013239293.1">
    <property type="nucleotide sequence ID" value="XM_013383839.1"/>
</dbReference>
<protein>
    <submittedName>
        <fullName evidence="2">Uncharacterized protein</fullName>
    </submittedName>
</protein>
<evidence type="ECO:0000313" key="3">
    <source>
        <dbReference type="Proteomes" id="UP000029725"/>
    </source>
</evidence>